<dbReference type="SUPFAM" id="SSF75005">
    <property type="entry name" value="Arabinanase/levansucrase/invertase"/>
    <property type="match status" value="1"/>
</dbReference>
<dbReference type="PANTHER" id="PTHR43301">
    <property type="entry name" value="ARABINAN ENDO-1,5-ALPHA-L-ARABINOSIDASE"/>
    <property type="match status" value="1"/>
</dbReference>
<evidence type="ECO:0000313" key="2">
    <source>
        <dbReference type="EMBL" id="KEQ79131.1"/>
    </source>
</evidence>
<dbReference type="GO" id="GO:0016787">
    <property type="term" value="F:hydrolase activity"/>
    <property type="evidence" value="ECO:0007669"/>
    <property type="project" value="UniProtKB-KW"/>
</dbReference>
<dbReference type="InterPro" id="IPR023296">
    <property type="entry name" value="Glyco_hydro_beta-prop_sf"/>
</dbReference>
<name>A0A074XWW4_AURPU</name>
<dbReference type="InterPro" id="IPR050727">
    <property type="entry name" value="GH43_arabinanases"/>
</dbReference>
<dbReference type="Proteomes" id="UP000030706">
    <property type="component" value="Unassembled WGS sequence"/>
</dbReference>
<proteinExistence type="predicted"/>
<keyword evidence="1" id="KW-0732">Signal</keyword>
<sequence>MHFLTSITRLSAIAAITVSSVTAAPASTSLQTRADSYVGYLVSTFSDVTPAVQFHLSKGNDAGSYTFLNKGQPVLKSTVGTKGVRDVFLAHDSARTNYYMIATGETDLDINAAGFSWDAATRTGSRGIVVWSSKDLINWSASSLRTVESANAGMTWAPSAVWDDATSQFYVFWSSRLYADSDPKHTSVASLDRIRYTTTKDFVTFAAAKDYLALANTPLIDQEFQYLGKTGSFARFLKNETVNQVYVETTTGGLFGKWTRTPGYVRPESPREGPASFVDNVTPGLYHLLLDDYTQYVPYQSTDPAKSGAWTASNYPNFPKGLKHGSVTPLTQKEYNAVAAKYPA</sequence>
<gene>
    <name evidence="2" type="ORF">M438DRAFT_388242</name>
</gene>
<keyword evidence="2" id="KW-0378">Hydrolase</keyword>
<evidence type="ECO:0000256" key="1">
    <source>
        <dbReference type="SAM" id="SignalP"/>
    </source>
</evidence>
<reference evidence="2 3" key="1">
    <citation type="journal article" date="2014" name="BMC Genomics">
        <title>Genome sequencing of four Aureobasidium pullulans varieties: biotechnological potential, stress tolerance, and description of new species.</title>
        <authorList>
            <person name="Gostin Ar C."/>
            <person name="Ohm R.A."/>
            <person name="Kogej T."/>
            <person name="Sonjak S."/>
            <person name="Turk M."/>
            <person name="Zajc J."/>
            <person name="Zalar P."/>
            <person name="Grube M."/>
            <person name="Sun H."/>
            <person name="Han J."/>
            <person name="Sharma A."/>
            <person name="Chiniquy J."/>
            <person name="Ngan C.Y."/>
            <person name="Lipzen A."/>
            <person name="Barry K."/>
            <person name="Grigoriev I.V."/>
            <person name="Gunde-Cimerman N."/>
        </authorList>
    </citation>
    <scope>NUCLEOTIDE SEQUENCE [LARGE SCALE GENOMIC DNA]</scope>
    <source>
        <strain evidence="2 3">EXF-150</strain>
    </source>
</reference>
<dbReference type="STRING" id="1043002.A0A074XWW4"/>
<evidence type="ECO:0000313" key="3">
    <source>
        <dbReference type="Proteomes" id="UP000030706"/>
    </source>
</evidence>
<dbReference type="GeneID" id="40751315"/>
<accession>A0A074XWW4</accession>
<feature type="signal peptide" evidence="1">
    <location>
        <begin position="1"/>
        <end position="23"/>
    </location>
</feature>
<dbReference type="AlphaFoldDB" id="A0A074XWW4"/>
<dbReference type="HOGENOM" id="CLU_010779_0_0_1"/>
<dbReference type="OrthoDB" id="19657at2759"/>
<dbReference type="RefSeq" id="XP_029755318.1">
    <property type="nucleotide sequence ID" value="XM_029909009.1"/>
</dbReference>
<keyword evidence="3" id="KW-1185">Reference proteome</keyword>
<dbReference type="Gene3D" id="2.115.10.20">
    <property type="entry name" value="Glycosyl hydrolase domain, family 43"/>
    <property type="match status" value="1"/>
</dbReference>
<dbReference type="CDD" id="cd08983">
    <property type="entry name" value="GH43_Bt3655-like"/>
    <property type="match status" value="1"/>
</dbReference>
<protein>
    <submittedName>
        <fullName evidence="2">Family 43 glycoside hydrolase</fullName>
    </submittedName>
</protein>
<dbReference type="EMBL" id="KL585009">
    <property type="protein sequence ID" value="KEQ79131.1"/>
    <property type="molecule type" value="Genomic_DNA"/>
</dbReference>
<feature type="chain" id="PRO_5001702755" evidence="1">
    <location>
        <begin position="24"/>
        <end position="344"/>
    </location>
</feature>
<organism evidence="2 3">
    <name type="scientific">Aureobasidium pullulans EXF-150</name>
    <dbReference type="NCBI Taxonomy" id="1043002"/>
    <lineage>
        <taxon>Eukaryota</taxon>
        <taxon>Fungi</taxon>
        <taxon>Dikarya</taxon>
        <taxon>Ascomycota</taxon>
        <taxon>Pezizomycotina</taxon>
        <taxon>Dothideomycetes</taxon>
        <taxon>Dothideomycetidae</taxon>
        <taxon>Dothideales</taxon>
        <taxon>Saccotheciaceae</taxon>
        <taxon>Aureobasidium</taxon>
    </lineage>
</organism>
<dbReference type="PANTHER" id="PTHR43301:SF8">
    <property type="entry name" value="ARABINOSIDASE-RELATED"/>
    <property type="match status" value="1"/>
</dbReference>